<organism evidence="2 3">
    <name type="scientific">Cichlidogyrus casuarinus</name>
    <dbReference type="NCBI Taxonomy" id="1844966"/>
    <lineage>
        <taxon>Eukaryota</taxon>
        <taxon>Metazoa</taxon>
        <taxon>Spiralia</taxon>
        <taxon>Lophotrochozoa</taxon>
        <taxon>Platyhelminthes</taxon>
        <taxon>Monogenea</taxon>
        <taxon>Monopisthocotylea</taxon>
        <taxon>Dactylogyridea</taxon>
        <taxon>Ancyrocephalidae</taxon>
        <taxon>Cichlidogyrus</taxon>
    </lineage>
</organism>
<reference evidence="2 3" key="1">
    <citation type="submission" date="2024-11" db="EMBL/GenBank/DDBJ databases">
        <title>Adaptive evolution of stress response genes in parasites aligns with host niche diversity.</title>
        <authorList>
            <person name="Hahn C."/>
            <person name="Resl P."/>
        </authorList>
    </citation>
    <scope>NUCLEOTIDE SEQUENCE [LARGE SCALE GENOMIC DNA]</scope>
    <source>
        <strain evidence="2">EGGRZ-B1_66</strain>
        <tissue evidence="2">Body</tissue>
    </source>
</reference>
<dbReference type="EMBL" id="JBJKFK010000834">
    <property type="protein sequence ID" value="KAL3315069.1"/>
    <property type="molecule type" value="Genomic_DNA"/>
</dbReference>
<dbReference type="Pfam" id="PF24681">
    <property type="entry name" value="Kelch_KLHDC2_KLHL20_DRC7"/>
    <property type="match status" value="1"/>
</dbReference>
<keyword evidence="3" id="KW-1185">Reference proteome</keyword>
<evidence type="ECO:0000313" key="3">
    <source>
        <dbReference type="Proteomes" id="UP001626550"/>
    </source>
</evidence>
<dbReference type="SUPFAM" id="SSF117281">
    <property type="entry name" value="Kelch motif"/>
    <property type="match status" value="1"/>
</dbReference>
<dbReference type="InterPro" id="IPR015915">
    <property type="entry name" value="Kelch-typ_b-propeller"/>
</dbReference>
<dbReference type="Proteomes" id="UP001626550">
    <property type="component" value="Unassembled WGS sequence"/>
</dbReference>
<protein>
    <submittedName>
        <fullName evidence="2">F-box only protein 42</fullName>
    </submittedName>
</protein>
<dbReference type="InterPro" id="IPR001810">
    <property type="entry name" value="F-box_dom"/>
</dbReference>
<evidence type="ECO:0000259" key="1">
    <source>
        <dbReference type="PROSITE" id="PS50181"/>
    </source>
</evidence>
<dbReference type="PANTHER" id="PTHR23244:SF471">
    <property type="entry name" value="GUANINE NUCLEOTIDE-BINDING PROTEIN SUBUNIT BETA 1-RELATED"/>
    <property type="match status" value="1"/>
</dbReference>
<dbReference type="AlphaFoldDB" id="A0ABD2Q663"/>
<dbReference type="PANTHER" id="PTHR23244">
    <property type="entry name" value="KELCH REPEAT DOMAIN"/>
    <property type="match status" value="1"/>
</dbReference>
<evidence type="ECO:0000313" key="2">
    <source>
        <dbReference type="EMBL" id="KAL3315069.1"/>
    </source>
</evidence>
<dbReference type="PROSITE" id="PS50181">
    <property type="entry name" value="FBOX"/>
    <property type="match status" value="1"/>
</dbReference>
<comment type="caution">
    <text evidence="2">The sequence shown here is derived from an EMBL/GenBank/DDBJ whole genome shotgun (WGS) entry which is preliminary data.</text>
</comment>
<sequence>MAQFKDLPLELLTRIFDLLTDESDFSSLRRVSNRCNEAVNNVMFIQGRQFYRSFTLDGPLKWSCSKTDGPVPQARFGACLIRNECKIYLFGGSTRDATSFNDLWCFNIISNNWSRIFGTGALPTPRSSVKGAYDQCNLYFYGGFRTRPYSLQGDFPPSVCWTTDLYRFNLKTNQWSKPLLRCADTSIQESSPRKICGQSSTLITTKSCSVFPSVLFLYGGCESSFSSCISDVFLLSFFDSRWLQPKLSVGSPIPEGRIGHACCAISDRQVIVYGGYDHTPTRNVSVNPELFAMQPFNEVWMFSRDNDPNDAISWIDCTWSWTRVSVKNDGPLGSIRDFYHPQAIHIECPFPCALEKASTLAQILFIDQCDPNSLSLSQKMRNHSLQDAESQLNNFLNSRLWSTVNSTTEEMNSRSSILLSVQEKLQILQSCTDKQLKIYILTIDKDYSGLWKIPVCNSFDNAWAPFQRLGFSALFCQRFGLFIFGGFLPTTELNKESIWFDALLIKEWLHWVKRVDEPTRISLSLDKLFKRLTLSSSQMCRNEFITLSPRSLWSYQT</sequence>
<dbReference type="Gene3D" id="2.120.10.80">
    <property type="entry name" value="Kelch-type beta propeller"/>
    <property type="match status" value="2"/>
</dbReference>
<dbReference type="Pfam" id="PF00646">
    <property type="entry name" value="F-box"/>
    <property type="match status" value="1"/>
</dbReference>
<feature type="domain" description="F-box" evidence="1">
    <location>
        <begin position="1"/>
        <end position="54"/>
    </location>
</feature>
<accession>A0ABD2Q663</accession>
<gene>
    <name evidence="2" type="primary">FBXO42</name>
    <name evidence="2" type="ORF">Ciccas_006295</name>
</gene>
<proteinExistence type="predicted"/>
<name>A0ABD2Q663_9PLAT</name>